<dbReference type="InterPro" id="IPR036390">
    <property type="entry name" value="WH_DNA-bd_sf"/>
</dbReference>
<dbReference type="SMART" id="SM00956">
    <property type="entry name" value="RQC"/>
    <property type="match status" value="1"/>
</dbReference>
<dbReference type="Pfam" id="PF00270">
    <property type="entry name" value="DEAD"/>
    <property type="match status" value="1"/>
</dbReference>
<feature type="domain" description="HRDC" evidence="17">
    <location>
        <begin position="528"/>
        <end position="608"/>
    </location>
</feature>
<dbReference type="SUPFAM" id="SSF52540">
    <property type="entry name" value="P-loop containing nucleoside triphosphate hydrolases"/>
    <property type="match status" value="1"/>
</dbReference>
<protein>
    <recommendedName>
        <fullName evidence="16">DNA helicase RecQ</fullName>
        <ecNumber evidence="16">5.6.2.4</ecNumber>
    </recommendedName>
</protein>
<dbReference type="PROSITE" id="PS51192">
    <property type="entry name" value="HELICASE_ATP_BIND_1"/>
    <property type="match status" value="1"/>
</dbReference>
<dbReference type="InterPro" id="IPR018982">
    <property type="entry name" value="RQC_domain"/>
</dbReference>
<dbReference type="Pfam" id="PF16124">
    <property type="entry name" value="RecQ_Zn_bind"/>
    <property type="match status" value="1"/>
</dbReference>
<keyword evidence="13" id="KW-0234">DNA repair</keyword>
<dbReference type="InterPro" id="IPR011545">
    <property type="entry name" value="DEAD/DEAH_box_helicase_dom"/>
</dbReference>
<dbReference type="NCBIfam" id="TIGR00614">
    <property type="entry name" value="recQ_fam"/>
    <property type="match status" value="1"/>
</dbReference>
<evidence type="ECO:0000313" key="21">
    <source>
        <dbReference type="Proteomes" id="UP001302949"/>
    </source>
</evidence>
<dbReference type="InterPro" id="IPR027417">
    <property type="entry name" value="P-loop_NTPase"/>
</dbReference>
<dbReference type="Pfam" id="PF09382">
    <property type="entry name" value="RQC"/>
    <property type="match status" value="1"/>
</dbReference>
<evidence type="ECO:0000256" key="2">
    <source>
        <dbReference type="ARBA" id="ARBA00001947"/>
    </source>
</evidence>
<dbReference type="InterPro" id="IPR036388">
    <property type="entry name" value="WH-like_DNA-bd_sf"/>
</dbReference>
<dbReference type="RefSeq" id="WP_323296091.1">
    <property type="nucleotide sequence ID" value="NZ_JAYFUM010000007.1"/>
</dbReference>
<dbReference type="InterPro" id="IPR029491">
    <property type="entry name" value="Helicase_HTH"/>
</dbReference>
<keyword evidence="10" id="KW-0067">ATP-binding</keyword>
<dbReference type="GO" id="GO:0016787">
    <property type="term" value="F:hydrolase activity"/>
    <property type="evidence" value="ECO:0007669"/>
    <property type="project" value="UniProtKB-KW"/>
</dbReference>
<keyword evidence="14" id="KW-0413">Isomerase</keyword>
<keyword evidence="8 20" id="KW-0347">Helicase</keyword>
<proteinExistence type="inferred from homology"/>
<comment type="cofactor">
    <cofactor evidence="1">
        <name>Mg(2+)</name>
        <dbReference type="ChEBI" id="CHEBI:18420"/>
    </cofactor>
</comment>
<dbReference type="EC" id="5.6.2.4" evidence="16"/>
<dbReference type="SMART" id="SM00341">
    <property type="entry name" value="HRDC"/>
    <property type="match status" value="1"/>
</dbReference>
<keyword evidence="6" id="KW-0227">DNA damage</keyword>
<evidence type="ECO:0000256" key="3">
    <source>
        <dbReference type="ARBA" id="ARBA00005446"/>
    </source>
</evidence>
<dbReference type="InterPro" id="IPR032284">
    <property type="entry name" value="RecQ_Zn-bd"/>
</dbReference>
<keyword evidence="5" id="KW-0547">Nucleotide-binding</keyword>
<dbReference type="PANTHER" id="PTHR13710:SF105">
    <property type="entry name" value="ATP-DEPENDENT DNA HELICASE Q1"/>
    <property type="match status" value="1"/>
</dbReference>
<dbReference type="InterPro" id="IPR001650">
    <property type="entry name" value="Helicase_C-like"/>
</dbReference>
<dbReference type="Pfam" id="PF00271">
    <property type="entry name" value="Helicase_C"/>
    <property type="match status" value="1"/>
</dbReference>
<dbReference type="Pfam" id="PF14493">
    <property type="entry name" value="HTH_40"/>
    <property type="match status" value="1"/>
</dbReference>
<dbReference type="InterPro" id="IPR004589">
    <property type="entry name" value="DNA_helicase_ATP-dep_RecQ"/>
</dbReference>
<evidence type="ECO:0000256" key="8">
    <source>
        <dbReference type="ARBA" id="ARBA00022806"/>
    </source>
</evidence>
<keyword evidence="4" id="KW-0479">Metal-binding</keyword>
<gene>
    <name evidence="20" type="primary">recQ</name>
    <name evidence="20" type="ORF">VB248_07305</name>
</gene>
<evidence type="ECO:0000256" key="10">
    <source>
        <dbReference type="ARBA" id="ARBA00022840"/>
    </source>
</evidence>
<keyword evidence="11" id="KW-0238">DNA-binding</keyword>
<evidence type="ECO:0000259" key="17">
    <source>
        <dbReference type="PROSITE" id="PS50967"/>
    </source>
</evidence>
<dbReference type="Gene3D" id="3.40.50.300">
    <property type="entry name" value="P-loop containing nucleotide triphosphate hydrolases"/>
    <property type="match status" value="2"/>
</dbReference>
<reference evidence="20 21" key="1">
    <citation type="submission" date="2023-12" db="EMBL/GenBank/DDBJ databases">
        <title>Novel species of the genus Arcicella isolated from rivers.</title>
        <authorList>
            <person name="Lu H."/>
        </authorList>
    </citation>
    <scope>NUCLEOTIDE SEQUENCE [LARGE SCALE GENOMIC DNA]</scope>
    <source>
        <strain evidence="20 21">KCTC 23307</strain>
    </source>
</reference>
<dbReference type="PROSITE" id="PS51194">
    <property type="entry name" value="HELICASE_CTER"/>
    <property type="match status" value="1"/>
</dbReference>
<evidence type="ECO:0000259" key="18">
    <source>
        <dbReference type="PROSITE" id="PS51192"/>
    </source>
</evidence>
<dbReference type="Proteomes" id="UP001302949">
    <property type="component" value="Unassembled WGS sequence"/>
</dbReference>
<evidence type="ECO:0000256" key="4">
    <source>
        <dbReference type="ARBA" id="ARBA00022723"/>
    </source>
</evidence>
<keyword evidence="21" id="KW-1185">Reference proteome</keyword>
<evidence type="ECO:0000256" key="6">
    <source>
        <dbReference type="ARBA" id="ARBA00022763"/>
    </source>
</evidence>
<dbReference type="GO" id="GO:0003678">
    <property type="term" value="F:DNA helicase activity"/>
    <property type="evidence" value="ECO:0007669"/>
    <property type="project" value="UniProtKB-EC"/>
</dbReference>
<feature type="domain" description="Helicase ATP-binding" evidence="18">
    <location>
        <begin position="26"/>
        <end position="194"/>
    </location>
</feature>
<dbReference type="SUPFAM" id="SSF47819">
    <property type="entry name" value="HRDC-like"/>
    <property type="match status" value="1"/>
</dbReference>
<evidence type="ECO:0000256" key="11">
    <source>
        <dbReference type="ARBA" id="ARBA00023125"/>
    </source>
</evidence>
<sequence>MSLTKEQILKQYYGYNAFRPLQAEIIDWVLYGQDAMVLMPTGGGKSLCFQIPALVMQGLTLVISPLIALMHDQVQALKANGIAAEYINSSLSTQEQNLIERQCRNGELKLLYISPEKLFTQGYLDWILSLNISLFAVDESHCVSTWGHDFRPEYTKLNVLKQALPDVPMIALTATADKVTRKDILAQLGIPEAKVFISSFDRPNLSLSVQAGRNRIKIIQNFIAERPRQCGIIYCLSRKNTETVAEALRKVGINAKYYHAGMPAQERSEVQNQFIQDDIQVIVATIAFGMGIDKSNVRWVIHYSMPSNVESFYQEIGRAGRDGLKSDTLLFYSYNDLLVRKEMIADSGLPPEMKEVQVAKLERMKQYAEAEICRRRILLSYFNEEVVNDCGNCDVCKNPPIRFDATLIAQKALSAIARTGENVAMGMLIDILRGSNNRRIIEHKYHEIKTFGAGKELKADEWADYLQQMLNSGVMDIAYDEAHAYKLNNASWAILKEGRKVQLVRYRPFEEKQAEREANIPKEKSKREIIKDELFERLRVLRKQIADEKNIPPFVVFSDATLSDMAQKKPLNQLEMFNVSGVGEQKYRQFGEVFLKEIRDFLKTVAKSSAVSTKNSDTIQTTYQLYKEGFSVEEIAEQRKLNPATIFSHLSKLYEEGEEINISAFLSQAEFKEIIQAAKAMNIKNGDPVKPLFEAMDAKFEYHKIRIALLIAEKEENRS</sequence>
<dbReference type="SUPFAM" id="SSF46785">
    <property type="entry name" value="Winged helix' DNA-binding domain"/>
    <property type="match status" value="1"/>
</dbReference>
<evidence type="ECO:0000256" key="14">
    <source>
        <dbReference type="ARBA" id="ARBA00023235"/>
    </source>
</evidence>
<dbReference type="Gene3D" id="1.10.10.1390">
    <property type="entry name" value="ATP-dependent DNA helicase RecQ"/>
    <property type="match status" value="1"/>
</dbReference>
<comment type="catalytic activity">
    <reaction evidence="15">
        <text>Couples ATP hydrolysis with the unwinding of duplex DNA by translocating in the 3'-5' direction.</text>
        <dbReference type="EC" id="5.6.2.4"/>
    </reaction>
</comment>
<dbReference type="Pfam" id="PF00570">
    <property type="entry name" value="HRDC"/>
    <property type="match status" value="1"/>
</dbReference>
<dbReference type="PROSITE" id="PS50967">
    <property type="entry name" value="HRDC"/>
    <property type="match status" value="1"/>
</dbReference>
<name>A0ABU5Q7W5_9BACT</name>
<comment type="similarity">
    <text evidence="3">Belongs to the helicase family. RecQ subfamily.</text>
</comment>
<dbReference type="PANTHER" id="PTHR13710">
    <property type="entry name" value="DNA HELICASE RECQ FAMILY MEMBER"/>
    <property type="match status" value="1"/>
</dbReference>
<dbReference type="EMBL" id="JAYFUM010000007">
    <property type="protein sequence ID" value="MEA5138933.1"/>
    <property type="molecule type" value="Genomic_DNA"/>
</dbReference>
<feature type="domain" description="Helicase C-terminal" evidence="19">
    <location>
        <begin position="217"/>
        <end position="362"/>
    </location>
</feature>
<keyword evidence="9" id="KW-0862">Zinc</keyword>
<keyword evidence="7 20" id="KW-0378">Hydrolase</keyword>
<comment type="caution">
    <text evidence="20">The sequence shown here is derived from an EMBL/GenBank/DDBJ whole genome shotgun (WGS) entry which is preliminary data.</text>
</comment>
<evidence type="ECO:0000259" key="19">
    <source>
        <dbReference type="PROSITE" id="PS51194"/>
    </source>
</evidence>
<dbReference type="InterPro" id="IPR044876">
    <property type="entry name" value="HRDC_dom_sf"/>
</dbReference>
<dbReference type="Gene3D" id="1.10.150.80">
    <property type="entry name" value="HRDC domain"/>
    <property type="match status" value="1"/>
</dbReference>
<evidence type="ECO:0000313" key="20">
    <source>
        <dbReference type="EMBL" id="MEA5138933.1"/>
    </source>
</evidence>
<comment type="cofactor">
    <cofactor evidence="2">
        <name>Zn(2+)</name>
        <dbReference type="ChEBI" id="CHEBI:29105"/>
    </cofactor>
</comment>
<dbReference type="NCBIfam" id="TIGR01389">
    <property type="entry name" value="recQ"/>
    <property type="match status" value="1"/>
</dbReference>
<evidence type="ECO:0000256" key="9">
    <source>
        <dbReference type="ARBA" id="ARBA00022833"/>
    </source>
</evidence>
<evidence type="ECO:0000256" key="7">
    <source>
        <dbReference type="ARBA" id="ARBA00022801"/>
    </source>
</evidence>
<organism evidence="20 21">
    <name type="scientific">Arcicella rigui</name>
    <dbReference type="NCBI Taxonomy" id="797020"/>
    <lineage>
        <taxon>Bacteria</taxon>
        <taxon>Pseudomonadati</taxon>
        <taxon>Bacteroidota</taxon>
        <taxon>Cytophagia</taxon>
        <taxon>Cytophagales</taxon>
        <taxon>Flectobacillaceae</taxon>
        <taxon>Arcicella</taxon>
    </lineage>
</organism>
<evidence type="ECO:0000256" key="5">
    <source>
        <dbReference type="ARBA" id="ARBA00022741"/>
    </source>
</evidence>
<dbReference type="Gene3D" id="1.10.10.10">
    <property type="entry name" value="Winged helix-like DNA-binding domain superfamily/Winged helix DNA-binding domain"/>
    <property type="match status" value="1"/>
</dbReference>
<keyword evidence="12" id="KW-0233">DNA recombination</keyword>
<evidence type="ECO:0000256" key="16">
    <source>
        <dbReference type="NCBIfam" id="TIGR01389"/>
    </source>
</evidence>
<dbReference type="CDD" id="cd18794">
    <property type="entry name" value="SF2_C_RecQ"/>
    <property type="match status" value="1"/>
</dbReference>
<dbReference type="SMART" id="SM00487">
    <property type="entry name" value="DEXDc"/>
    <property type="match status" value="1"/>
</dbReference>
<dbReference type="SMART" id="SM00490">
    <property type="entry name" value="HELICc"/>
    <property type="match status" value="1"/>
</dbReference>
<dbReference type="InterPro" id="IPR014001">
    <property type="entry name" value="Helicase_ATP-bd"/>
</dbReference>
<evidence type="ECO:0000256" key="1">
    <source>
        <dbReference type="ARBA" id="ARBA00001946"/>
    </source>
</evidence>
<dbReference type="CDD" id="cd17920">
    <property type="entry name" value="DEXHc_RecQ"/>
    <property type="match status" value="1"/>
</dbReference>
<accession>A0ABU5Q7W5</accession>
<evidence type="ECO:0000256" key="15">
    <source>
        <dbReference type="ARBA" id="ARBA00034617"/>
    </source>
</evidence>
<evidence type="ECO:0000256" key="13">
    <source>
        <dbReference type="ARBA" id="ARBA00023204"/>
    </source>
</evidence>
<dbReference type="InterPro" id="IPR006293">
    <property type="entry name" value="DNA_helicase_ATP-dep_RecQ_bac"/>
</dbReference>
<dbReference type="InterPro" id="IPR002121">
    <property type="entry name" value="HRDC_dom"/>
</dbReference>
<dbReference type="InterPro" id="IPR010997">
    <property type="entry name" value="HRDC-like_sf"/>
</dbReference>
<evidence type="ECO:0000256" key="12">
    <source>
        <dbReference type="ARBA" id="ARBA00023172"/>
    </source>
</evidence>